<dbReference type="EMBL" id="KJ645900">
    <property type="protein sequence ID" value="AII17106.1"/>
    <property type="molecule type" value="Genomic_DNA"/>
</dbReference>
<accession>A0A076FI31</accession>
<evidence type="ECO:0000313" key="1">
    <source>
        <dbReference type="EMBL" id="AII17106.1"/>
    </source>
</evidence>
<dbReference type="KEGG" id="vg:20041665"/>
<protein>
    <recommendedName>
        <fullName evidence="3">EF-hand domain-containing protein</fullName>
    </recommendedName>
</protein>
<dbReference type="RefSeq" id="YP_009052241.1">
    <property type="nucleotide sequence ID" value="NC_024697.1"/>
</dbReference>
<dbReference type="GeneID" id="20041665"/>
<organism evidence="1 2">
    <name type="scientific">Aureococcus anophagefferens virus</name>
    <dbReference type="NCBI Taxonomy" id="1474867"/>
    <lineage>
        <taxon>Viruses</taxon>
        <taxon>Varidnaviria</taxon>
        <taxon>Bamfordvirae</taxon>
        <taxon>Nucleocytoviricota</taxon>
        <taxon>Megaviricetes</taxon>
        <taxon>Imitervirales</taxon>
        <taxon>Schizomimiviridae</taxon>
        <taxon>Kratosvirus</taxon>
        <taxon>Kratosvirus quantuckense</taxon>
    </lineage>
</organism>
<keyword evidence="2" id="KW-1185">Reference proteome</keyword>
<dbReference type="PROSITE" id="PS00018">
    <property type="entry name" value="EF_HAND_1"/>
    <property type="match status" value="1"/>
</dbReference>
<reference evidence="1 2" key="1">
    <citation type="journal article" date="2014" name="Virology">
        <title>Genome of brown tide virus (AaV), the little giant of the Megaviridae, elucidates NCLDV genome expansion and host-virus coevolution.</title>
        <authorList>
            <person name="Moniruzzaman M."/>
            <person name="LeCleir G.R."/>
            <person name="Brown C.M."/>
            <person name="Gobler C.J."/>
            <person name="Bidle K.D."/>
            <person name="Wilson W.H."/>
            <person name="Wilhelm S.W."/>
        </authorList>
    </citation>
    <scope>NUCLEOTIDE SEQUENCE [LARGE SCALE GENOMIC DNA]</scope>
    <source>
        <strain evidence="1">BtV-01</strain>
    </source>
</reference>
<proteinExistence type="predicted"/>
<dbReference type="Proteomes" id="UP000028667">
    <property type="component" value="Segment"/>
</dbReference>
<gene>
    <name evidence="1" type="ORF">AaV_166</name>
</gene>
<dbReference type="InterPro" id="IPR018247">
    <property type="entry name" value="EF_Hand_1_Ca_BS"/>
</dbReference>
<evidence type="ECO:0000313" key="2">
    <source>
        <dbReference type="Proteomes" id="UP000028667"/>
    </source>
</evidence>
<name>A0A076FI31_9VIRU</name>
<evidence type="ECO:0008006" key="3">
    <source>
        <dbReference type="Google" id="ProtNLM"/>
    </source>
</evidence>
<sequence>MKFSSIIIIVLVLVFLALAITMINKTYNLQDVDDNQLLNEELKNKYSISDQQFKSYKKNFETIDKSGDHMLQRSEIISYRDGVKLDEVNAHYERNGYGDGNLMNLDKFVKEKGNLSNWSVIPKSRCKGKQAKTRCKAPWL</sequence>